<dbReference type="RefSeq" id="WP_279296455.1">
    <property type="nucleotide sequence ID" value="NZ_JAOTIF010000004.1"/>
</dbReference>
<name>A0A9X2XTZ2_9BACT</name>
<dbReference type="EMBL" id="JAOTIF010000004">
    <property type="protein sequence ID" value="MCU7549011.1"/>
    <property type="molecule type" value="Genomic_DNA"/>
</dbReference>
<protein>
    <submittedName>
        <fullName evidence="1">Uncharacterized protein</fullName>
    </submittedName>
</protein>
<reference evidence="1" key="1">
    <citation type="submission" date="2022-09" db="EMBL/GenBank/DDBJ databases">
        <authorList>
            <person name="Yuan C."/>
            <person name="Ke Z."/>
        </authorList>
    </citation>
    <scope>NUCLEOTIDE SEQUENCE</scope>
    <source>
        <strain evidence="1">LB-8</strain>
    </source>
</reference>
<dbReference type="SUPFAM" id="SSF51120">
    <property type="entry name" value="beta-Roll"/>
    <property type="match status" value="1"/>
</dbReference>
<evidence type="ECO:0000313" key="1">
    <source>
        <dbReference type="EMBL" id="MCU7549011.1"/>
    </source>
</evidence>
<dbReference type="Proteomes" id="UP001155483">
    <property type="component" value="Unassembled WGS sequence"/>
</dbReference>
<gene>
    <name evidence="1" type="ORF">OCK74_07780</name>
</gene>
<reference evidence="1" key="2">
    <citation type="submission" date="2023-04" db="EMBL/GenBank/DDBJ databases">
        <title>Paracnuella aquatica gen. nov., sp. nov., a member of the family Chitinophagaceae isolated from a hot spring.</title>
        <authorList>
            <person name="Wang C."/>
        </authorList>
    </citation>
    <scope>NUCLEOTIDE SEQUENCE</scope>
    <source>
        <strain evidence="1">LB-8</strain>
    </source>
</reference>
<proteinExistence type="predicted"/>
<evidence type="ECO:0000313" key="2">
    <source>
        <dbReference type="Proteomes" id="UP001155483"/>
    </source>
</evidence>
<keyword evidence="2" id="KW-1185">Reference proteome</keyword>
<dbReference type="AlphaFoldDB" id="A0A9X2XTZ2"/>
<dbReference type="InterPro" id="IPR011049">
    <property type="entry name" value="Serralysin-like_metalloprot_C"/>
</dbReference>
<organism evidence="1 2">
    <name type="scientific">Paraflavisolibacter caeni</name>
    <dbReference type="NCBI Taxonomy" id="2982496"/>
    <lineage>
        <taxon>Bacteria</taxon>
        <taxon>Pseudomonadati</taxon>
        <taxon>Bacteroidota</taxon>
        <taxon>Chitinophagia</taxon>
        <taxon>Chitinophagales</taxon>
        <taxon>Chitinophagaceae</taxon>
        <taxon>Paraflavisolibacter</taxon>
    </lineage>
</organism>
<sequence length="496" mass="56722">MELSEITRRSIYTCWALWILVPLKAQNSFSRIVAPDSVTVVASEKFKNPTVLERFLIGENYSKVWSTAVKMPVFRLTHTDMKVVELGGGQQTKSLKLEDHQGREWSLRTVDKDAAGAIPKVMRGTLVQTIVQESISGSFPYGALVAGSLAKSVGVVAPDPELYYVPADAGLGKYQDIFTGKVCFLEEREPTRKKSEKTESTLEVKEDIFEANDRLVLQREVLKARLLDMLIADWDRHADQWRWGIVDSTKAKYYYAIPKDRDQAFFLAKGLIPRVGKFVGMHHINWFKDEAKGLQWLSYKSWNFDQLFLNDLDKAQWERTTKEFITRLADQEIANAVNRLPPEIYALSGKELEKKLISRRNSLLTNVMKYYKYISENVQVNGTNEDEIFQVSGADNGLNISVFREGAQGQKGTKIYERKFKKGETFHIYLMGYNGNDKFLIDTSVNTKIKVYMYGGEGRDEYIFNGKMRNEIRDFNGKEDIISKSSHTKVALEKGN</sequence>
<accession>A0A9X2XTZ2</accession>
<comment type="caution">
    <text evidence="1">The sequence shown here is derived from an EMBL/GenBank/DDBJ whole genome shotgun (WGS) entry which is preliminary data.</text>
</comment>